<organism evidence="2 3">
    <name type="scientific">Peribacillus simplex NBRC 15720 = DSM 1321</name>
    <dbReference type="NCBI Taxonomy" id="1349754"/>
    <lineage>
        <taxon>Bacteria</taxon>
        <taxon>Bacillati</taxon>
        <taxon>Bacillota</taxon>
        <taxon>Bacilli</taxon>
        <taxon>Bacillales</taxon>
        <taxon>Bacillaceae</taxon>
        <taxon>Peribacillus</taxon>
    </lineage>
</organism>
<dbReference type="OrthoDB" id="2455856at2"/>
<keyword evidence="1" id="KW-1133">Transmembrane helix</keyword>
<dbReference type="GeneID" id="56473218"/>
<accession>A0A223EGJ9</accession>
<evidence type="ECO:0000313" key="3">
    <source>
        <dbReference type="Proteomes" id="UP000214618"/>
    </source>
</evidence>
<proteinExistence type="predicted"/>
<feature type="transmembrane region" description="Helical" evidence="1">
    <location>
        <begin position="35"/>
        <end position="54"/>
    </location>
</feature>
<reference evidence="2 3" key="1">
    <citation type="submission" date="2016-10" db="EMBL/GenBank/DDBJ databases">
        <title>The whole genome sequencing and assembly of Bacillus simplex DSM 1321 strain.</title>
        <authorList>
            <person name="Park M.-K."/>
            <person name="Lee Y.-J."/>
            <person name="Yi H."/>
            <person name="Bahn Y.-S."/>
            <person name="Kim J.F."/>
            <person name="Lee D.-W."/>
        </authorList>
    </citation>
    <scope>NUCLEOTIDE SEQUENCE [LARGE SCALE GENOMIC DNA]</scope>
    <source>
        <strain evidence="2 3">DSM 1321</strain>
    </source>
</reference>
<gene>
    <name evidence="2" type="ORF">BS1321_10760</name>
</gene>
<dbReference type="Proteomes" id="UP000214618">
    <property type="component" value="Chromosome"/>
</dbReference>
<evidence type="ECO:0000313" key="2">
    <source>
        <dbReference type="EMBL" id="ASS94378.1"/>
    </source>
</evidence>
<dbReference type="RefSeq" id="WP_063236499.1">
    <property type="nucleotide sequence ID" value="NZ_BCVO01000058.1"/>
</dbReference>
<evidence type="ECO:0008006" key="4">
    <source>
        <dbReference type="Google" id="ProtNLM"/>
    </source>
</evidence>
<feature type="transmembrane region" description="Helical" evidence="1">
    <location>
        <begin position="159"/>
        <end position="180"/>
    </location>
</feature>
<protein>
    <recommendedName>
        <fullName evidence="4">Yip1 domain-containing protein</fullName>
    </recommendedName>
</protein>
<feature type="transmembrane region" description="Helical" evidence="1">
    <location>
        <begin position="75"/>
        <end position="102"/>
    </location>
</feature>
<dbReference type="AlphaFoldDB" id="A0A223EGJ9"/>
<feature type="transmembrane region" description="Helical" evidence="1">
    <location>
        <begin position="192"/>
        <end position="214"/>
    </location>
</feature>
<evidence type="ECO:0000256" key="1">
    <source>
        <dbReference type="SAM" id="Phobius"/>
    </source>
</evidence>
<keyword evidence="1" id="KW-0472">Membrane</keyword>
<keyword evidence="1" id="KW-0812">Transmembrane</keyword>
<dbReference type="EMBL" id="CP017704">
    <property type="protein sequence ID" value="ASS94378.1"/>
    <property type="molecule type" value="Genomic_DNA"/>
</dbReference>
<sequence>MVYQVRLLKGILEPYRSRYQLQNAEAVTKLGVKLLFLYFLSLIVFAIGGYFGIGSESFSKEITKMSVNEFEAAKLLILSGNIITGIIDPSIYIFLAALFFWIVTDIPYIKLVIVQMILFGLQLVEKTLLIPLFVLMDIGSDANPFSLGIISQYVLRSDYFIHLFSEITIFQFLIIALQYFYLKEFSERNNYLVLLMIVLFYLATWFVKAFLAYIQVGVFV</sequence>
<name>A0A223EGJ9_9BACI</name>